<keyword evidence="2" id="KW-1185">Reference proteome</keyword>
<dbReference type="VEuPathDB" id="PlasmoDB:C922_05875"/>
<protein>
    <submittedName>
        <fullName evidence="1">Uncharacterized protein</fullName>
    </submittedName>
</protein>
<dbReference type="RefSeq" id="XP_008819667.1">
    <property type="nucleotide sequence ID" value="XM_008821445.1"/>
</dbReference>
<dbReference type="GeneID" id="20041149"/>
<dbReference type="AlphaFoldDB" id="W6ZWT1"/>
<evidence type="ECO:0000313" key="1">
    <source>
        <dbReference type="EMBL" id="EUD59928.1"/>
    </source>
</evidence>
<sequence>PAVFPFPMMYAPNAALNHPNNGEMDMRTPLDALITEKSLSFVHGQGNPDLADLVLNGPGSENLPVKNVCAKVAPELADEIDGICGLLGISKRRFLEAAFIEAVRKAKTIMAAEGVMDALDGEPPLGHELAAVEA</sequence>
<evidence type="ECO:0000313" key="2">
    <source>
        <dbReference type="Proteomes" id="UP000030640"/>
    </source>
</evidence>
<proteinExistence type="predicted"/>
<dbReference type="Proteomes" id="UP000030640">
    <property type="component" value="Unassembled WGS sequence"/>
</dbReference>
<dbReference type="OrthoDB" id="10523010at2759"/>
<dbReference type="EMBL" id="KI965766">
    <property type="protein sequence ID" value="EUD59928.1"/>
    <property type="molecule type" value="Genomic_DNA"/>
</dbReference>
<feature type="non-terminal residue" evidence="1">
    <location>
        <position position="1"/>
    </location>
</feature>
<accession>W6ZWT1</accession>
<reference evidence="1 2" key="1">
    <citation type="submission" date="2013-02" db="EMBL/GenBank/DDBJ databases">
        <title>The Genome Sequence of Plasmodium inui San Antonio 1.</title>
        <authorList>
            <consortium name="The Broad Institute Genome Sequencing Platform"/>
            <consortium name="The Broad Institute Genome Sequencing Center for Infectious Disease"/>
            <person name="Neafsey D."/>
            <person name="Cheeseman I."/>
            <person name="Volkman S."/>
            <person name="Adams J."/>
            <person name="Walker B."/>
            <person name="Young S.K."/>
            <person name="Zeng Q."/>
            <person name="Gargeya S."/>
            <person name="Fitzgerald M."/>
            <person name="Haas B."/>
            <person name="Abouelleil A."/>
            <person name="Alvarado L."/>
            <person name="Arachchi H.M."/>
            <person name="Berlin A.M."/>
            <person name="Chapman S.B."/>
            <person name="Dewar J."/>
            <person name="Goldberg J."/>
            <person name="Griggs A."/>
            <person name="Gujja S."/>
            <person name="Hansen M."/>
            <person name="Howarth C."/>
            <person name="Imamovic A."/>
            <person name="Larimer J."/>
            <person name="McCowan C."/>
            <person name="Murphy C."/>
            <person name="Neiman D."/>
            <person name="Pearson M."/>
            <person name="Priest M."/>
            <person name="Roberts A."/>
            <person name="Saif S."/>
            <person name="Shea T."/>
            <person name="Sisk P."/>
            <person name="Sykes S."/>
            <person name="Wortman J."/>
            <person name="Nusbaum C."/>
            <person name="Birren B."/>
        </authorList>
    </citation>
    <scope>NUCLEOTIDE SEQUENCE [LARGE SCALE GENOMIC DNA]</scope>
    <source>
        <strain evidence="1 2">San Antonio 1</strain>
    </source>
</reference>
<gene>
    <name evidence="1" type="ORF">C922_05875</name>
</gene>
<organism evidence="1 2">
    <name type="scientific">Plasmodium inui San Antonio 1</name>
    <dbReference type="NCBI Taxonomy" id="1237626"/>
    <lineage>
        <taxon>Eukaryota</taxon>
        <taxon>Sar</taxon>
        <taxon>Alveolata</taxon>
        <taxon>Apicomplexa</taxon>
        <taxon>Aconoidasida</taxon>
        <taxon>Haemosporida</taxon>
        <taxon>Plasmodiidae</taxon>
        <taxon>Plasmodium</taxon>
        <taxon>Plasmodium (Plasmodium)</taxon>
    </lineage>
</organism>
<name>W6ZWT1_9APIC</name>